<dbReference type="Proteomes" id="UP000593892">
    <property type="component" value="Chromosome"/>
</dbReference>
<evidence type="ECO:0000256" key="5">
    <source>
        <dbReference type="SAM" id="MobiDB-lite"/>
    </source>
</evidence>
<dbReference type="KEGG" id="pfer:IRI77_16045"/>
<dbReference type="InterPro" id="IPR036986">
    <property type="entry name" value="S4_RNA-bd_sf"/>
</dbReference>
<sequence>MRHRKPEKRPVVPAPPKSATKKQSTLKTLDRVLSKAGICSRTEAADWIVRGRVKVNGKPIKDPDHWVSIDHDKISLDGRPLRTEKRLHLLLYKPKGFLTTYRDPDGRPTVYNLLTDLDQWVFPVGRLDQDTSGLLILTNDTDFAEYITNPDHHVPKTYLVKSSTLLTDEQLDQLRNGLELKDGPTRPAKVKRIRDSETRTFFEITITEGRNRQVRRMVEALDSKVLKLVRVAIGAVRIMDLNIGSWRHLTPDEIRQLRKAGGGRTERPPNKGEARERAGQHSVVPEEPIQEEPQE</sequence>
<dbReference type="GO" id="GO:0120159">
    <property type="term" value="F:rRNA pseudouridine synthase activity"/>
    <property type="evidence" value="ECO:0007669"/>
    <property type="project" value="UniProtKB-ARBA"/>
</dbReference>
<name>A0A7S7NX34_PALFE</name>
<dbReference type="PANTHER" id="PTHR47683">
    <property type="entry name" value="PSEUDOURIDINE SYNTHASE FAMILY PROTEIN-RELATED"/>
    <property type="match status" value="1"/>
</dbReference>
<feature type="region of interest" description="Disordered" evidence="5">
    <location>
        <begin position="1"/>
        <end position="26"/>
    </location>
</feature>
<reference evidence="7 8" key="1">
    <citation type="submission" date="2020-10" db="EMBL/GenBank/DDBJ databases">
        <title>Complete genome sequence of Paludibaculum fermentans P105T, a facultatively anaerobic acidobacterium capable of dissimilatory Fe(III) reduction.</title>
        <authorList>
            <person name="Dedysh S.N."/>
            <person name="Beletsky A.V."/>
            <person name="Kulichevskaya I.S."/>
            <person name="Mardanov A.V."/>
            <person name="Ravin N.V."/>
        </authorList>
    </citation>
    <scope>NUCLEOTIDE SEQUENCE [LARGE SCALE GENOMIC DNA]</scope>
    <source>
        <strain evidence="7 8">P105</strain>
    </source>
</reference>
<dbReference type="EMBL" id="CP063849">
    <property type="protein sequence ID" value="QOY91400.1"/>
    <property type="molecule type" value="Genomic_DNA"/>
</dbReference>
<proteinExistence type="inferred from homology"/>
<keyword evidence="2 4" id="KW-0413">Isomerase</keyword>
<dbReference type="Gene3D" id="3.10.290.10">
    <property type="entry name" value="RNA-binding S4 domain"/>
    <property type="match status" value="1"/>
</dbReference>
<dbReference type="SMART" id="SM00363">
    <property type="entry name" value="S4"/>
    <property type="match status" value="1"/>
</dbReference>
<comment type="similarity">
    <text evidence="1 4">Belongs to the pseudouridine synthase RsuA family.</text>
</comment>
<dbReference type="InterPro" id="IPR020103">
    <property type="entry name" value="PsdUridine_synth_cat_dom_sf"/>
</dbReference>
<dbReference type="InterPro" id="IPR018496">
    <property type="entry name" value="PsdUridine_synth_RsuA/RluB_CS"/>
</dbReference>
<dbReference type="PANTHER" id="PTHR47683:SF2">
    <property type="entry name" value="RNA-BINDING S4 DOMAIN-CONTAINING PROTEIN"/>
    <property type="match status" value="1"/>
</dbReference>
<keyword evidence="3" id="KW-0694">RNA-binding</keyword>
<dbReference type="FunFam" id="3.30.70.1560:FF:000001">
    <property type="entry name" value="Pseudouridine synthase"/>
    <property type="match status" value="1"/>
</dbReference>
<dbReference type="Pfam" id="PF01479">
    <property type="entry name" value="S4"/>
    <property type="match status" value="1"/>
</dbReference>
<dbReference type="EC" id="5.4.99.-" evidence="4"/>
<dbReference type="InterPro" id="IPR000748">
    <property type="entry name" value="PsdUridine_synth_RsuA/RluB/E/F"/>
</dbReference>
<dbReference type="NCBIfam" id="TIGR00093">
    <property type="entry name" value="pseudouridine synthase"/>
    <property type="match status" value="1"/>
</dbReference>
<dbReference type="Gene3D" id="3.30.70.1560">
    <property type="entry name" value="Alpha-L RNA-binding motif"/>
    <property type="match status" value="1"/>
</dbReference>
<dbReference type="SUPFAM" id="SSF55120">
    <property type="entry name" value="Pseudouridine synthase"/>
    <property type="match status" value="1"/>
</dbReference>
<evidence type="ECO:0000256" key="3">
    <source>
        <dbReference type="PROSITE-ProRule" id="PRU00182"/>
    </source>
</evidence>
<keyword evidence="8" id="KW-1185">Reference proteome</keyword>
<protein>
    <recommendedName>
        <fullName evidence="4">Pseudouridine synthase</fullName>
        <ecNumber evidence="4">5.4.99.-</ecNumber>
    </recommendedName>
</protein>
<dbReference type="GO" id="GO:0005829">
    <property type="term" value="C:cytosol"/>
    <property type="evidence" value="ECO:0007669"/>
    <property type="project" value="UniProtKB-ARBA"/>
</dbReference>
<dbReference type="AlphaFoldDB" id="A0A7S7NX34"/>
<dbReference type="CDD" id="cd02870">
    <property type="entry name" value="PseudoU_synth_RsuA_like"/>
    <property type="match status" value="1"/>
</dbReference>
<evidence type="ECO:0000313" key="7">
    <source>
        <dbReference type="EMBL" id="QOY91400.1"/>
    </source>
</evidence>
<dbReference type="PROSITE" id="PS50889">
    <property type="entry name" value="S4"/>
    <property type="match status" value="1"/>
</dbReference>
<gene>
    <name evidence="7" type="ORF">IRI77_16045</name>
</gene>
<dbReference type="Gene3D" id="3.30.70.580">
    <property type="entry name" value="Pseudouridine synthase I, catalytic domain, N-terminal subdomain"/>
    <property type="match status" value="1"/>
</dbReference>
<evidence type="ECO:0000256" key="1">
    <source>
        <dbReference type="ARBA" id="ARBA00008348"/>
    </source>
</evidence>
<dbReference type="Pfam" id="PF00849">
    <property type="entry name" value="PseudoU_synth_2"/>
    <property type="match status" value="1"/>
</dbReference>
<evidence type="ECO:0000259" key="6">
    <source>
        <dbReference type="SMART" id="SM00363"/>
    </source>
</evidence>
<feature type="region of interest" description="Disordered" evidence="5">
    <location>
        <begin position="258"/>
        <end position="295"/>
    </location>
</feature>
<feature type="compositionally biased region" description="Basic and acidic residues" evidence="5">
    <location>
        <begin position="264"/>
        <end position="279"/>
    </location>
</feature>
<dbReference type="GO" id="GO:0000455">
    <property type="term" value="P:enzyme-directed rRNA pseudouridine synthesis"/>
    <property type="evidence" value="ECO:0007669"/>
    <property type="project" value="UniProtKB-ARBA"/>
</dbReference>
<dbReference type="InterPro" id="IPR006145">
    <property type="entry name" value="PsdUridine_synth_RsuA/RluA"/>
</dbReference>
<evidence type="ECO:0000256" key="2">
    <source>
        <dbReference type="ARBA" id="ARBA00023235"/>
    </source>
</evidence>
<dbReference type="SUPFAM" id="SSF55174">
    <property type="entry name" value="Alpha-L RNA-binding motif"/>
    <property type="match status" value="1"/>
</dbReference>
<evidence type="ECO:0000256" key="4">
    <source>
        <dbReference type="RuleBase" id="RU003887"/>
    </source>
</evidence>
<dbReference type="InterPro" id="IPR020094">
    <property type="entry name" value="TruA/RsuA/RluB/E/F_N"/>
</dbReference>
<dbReference type="InterPro" id="IPR050343">
    <property type="entry name" value="RsuA_PseudoU_synthase"/>
</dbReference>
<accession>A0A7S7NX34</accession>
<dbReference type="InterPro" id="IPR042092">
    <property type="entry name" value="PsdUridine_s_RsuA/RluB/E/F_cat"/>
</dbReference>
<evidence type="ECO:0000313" key="8">
    <source>
        <dbReference type="Proteomes" id="UP000593892"/>
    </source>
</evidence>
<dbReference type="GO" id="GO:0003723">
    <property type="term" value="F:RNA binding"/>
    <property type="evidence" value="ECO:0007669"/>
    <property type="project" value="UniProtKB-KW"/>
</dbReference>
<organism evidence="7 8">
    <name type="scientific">Paludibaculum fermentans</name>
    <dbReference type="NCBI Taxonomy" id="1473598"/>
    <lineage>
        <taxon>Bacteria</taxon>
        <taxon>Pseudomonadati</taxon>
        <taxon>Acidobacteriota</taxon>
        <taxon>Terriglobia</taxon>
        <taxon>Bryobacterales</taxon>
        <taxon>Bryobacteraceae</taxon>
        <taxon>Paludibaculum</taxon>
    </lineage>
</organism>
<dbReference type="PROSITE" id="PS01149">
    <property type="entry name" value="PSI_RSU"/>
    <property type="match status" value="1"/>
</dbReference>
<feature type="domain" description="RNA-binding S4" evidence="6">
    <location>
        <begin position="27"/>
        <end position="88"/>
    </location>
</feature>
<dbReference type="InterPro" id="IPR002942">
    <property type="entry name" value="S4_RNA-bd"/>
</dbReference>
<dbReference type="CDD" id="cd00165">
    <property type="entry name" value="S4"/>
    <property type="match status" value="1"/>
</dbReference>
<dbReference type="RefSeq" id="WP_194453054.1">
    <property type="nucleotide sequence ID" value="NZ_CP063849.1"/>
</dbReference>